<dbReference type="PROSITE" id="PS50893">
    <property type="entry name" value="ABC_TRANSPORTER_2"/>
    <property type="match status" value="1"/>
</dbReference>
<dbReference type="PANTHER" id="PTHR42781">
    <property type="entry name" value="SPERMIDINE/PUTRESCINE IMPORT ATP-BINDING PROTEIN POTA"/>
    <property type="match status" value="1"/>
</dbReference>
<evidence type="ECO:0000256" key="2">
    <source>
        <dbReference type="ARBA" id="ARBA00022741"/>
    </source>
</evidence>
<dbReference type="SMART" id="SM00382">
    <property type="entry name" value="AAA"/>
    <property type="match status" value="1"/>
</dbReference>
<dbReference type="STRING" id="1250231.SAMN04488552_1463"/>
<dbReference type="Proteomes" id="UP000198858">
    <property type="component" value="Chromosome I"/>
</dbReference>
<dbReference type="GO" id="GO:0005524">
    <property type="term" value="F:ATP binding"/>
    <property type="evidence" value="ECO:0007669"/>
    <property type="project" value="UniProtKB-KW"/>
</dbReference>
<keyword evidence="6" id="KW-1185">Reference proteome</keyword>
<evidence type="ECO:0000256" key="1">
    <source>
        <dbReference type="ARBA" id="ARBA00022448"/>
    </source>
</evidence>
<name>A0A1H1MVT2_9FLAO</name>
<evidence type="ECO:0000313" key="5">
    <source>
        <dbReference type="EMBL" id="SDR90575.1"/>
    </source>
</evidence>
<dbReference type="PANTHER" id="PTHR42781:SF4">
    <property type="entry name" value="SPERMIDINE_PUTRESCINE IMPORT ATP-BINDING PROTEIN POTA"/>
    <property type="match status" value="1"/>
</dbReference>
<evidence type="ECO:0000256" key="3">
    <source>
        <dbReference type="ARBA" id="ARBA00022840"/>
    </source>
</evidence>
<accession>A0A1H1MVT2</accession>
<evidence type="ECO:0000313" key="6">
    <source>
        <dbReference type="Proteomes" id="UP000198858"/>
    </source>
</evidence>
<dbReference type="InterPro" id="IPR017871">
    <property type="entry name" value="ABC_transporter-like_CS"/>
</dbReference>
<proteinExistence type="predicted"/>
<dbReference type="InterPro" id="IPR050093">
    <property type="entry name" value="ABC_SmlMolc_Importer"/>
</dbReference>
<dbReference type="InterPro" id="IPR027417">
    <property type="entry name" value="P-loop_NTPase"/>
</dbReference>
<feature type="domain" description="ABC transporter" evidence="4">
    <location>
        <begin position="18"/>
        <end position="249"/>
    </location>
</feature>
<keyword evidence="2" id="KW-0547">Nucleotide-binding</keyword>
<dbReference type="AlphaFoldDB" id="A0A1H1MVT2"/>
<organism evidence="5 6">
    <name type="scientific">Christiangramia echinicola</name>
    <dbReference type="NCBI Taxonomy" id="279359"/>
    <lineage>
        <taxon>Bacteria</taxon>
        <taxon>Pseudomonadati</taxon>
        <taxon>Bacteroidota</taxon>
        <taxon>Flavobacteriia</taxon>
        <taxon>Flavobacteriales</taxon>
        <taxon>Flavobacteriaceae</taxon>
        <taxon>Christiangramia</taxon>
    </lineage>
</organism>
<dbReference type="Gene3D" id="3.40.50.300">
    <property type="entry name" value="P-loop containing nucleotide triphosphate hydrolases"/>
    <property type="match status" value="1"/>
</dbReference>
<dbReference type="InterPro" id="IPR003593">
    <property type="entry name" value="AAA+_ATPase"/>
</dbReference>
<dbReference type="PROSITE" id="PS00211">
    <property type="entry name" value="ABC_TRANSPORTER_1"/>
    <property type="match status" value="1"/>
</dbReference>
<keyword evidence="1" id="KW-0813">Transport</keyword>
<dbReference type="SUPFAM" id="SSF52540">
    <property type="entry name" value="P-loop containing nucleoside triphosphate hydrolases"/>
    <property type="match status" value="1"/>
</dbReference>
<keyword evidence="3" id="KW-0067">ATP-binding</keyword>
<dbReference type="GO" id="GO:0016887">
    <property type="term" value="F:ATP hydrolysis activity"/>
    <property type="evidence" value="ECO:0007669"/>
    <property type="project" value="InterPro"/>
</dbReference>
<gene>
    <name evidence="5" type="ORF">SAMN04488552_1463</name>
</gene>
<reference evidence="5 6" key="1">
    <citation type="submission" date="2016-10" db="EMBL/GenBank/DDBJ databases">
        <authorList>
            <person name="Varghese N."/>
            <person name="Submissions S."/>
        </authorList>
    </citation>
    <scope>NUCLEOTIDE SEQUENCE [LARGE SCALE GENOMIC DNA]</scope>
    <source>
        <strain evidence="5 6">Mar_2010_102</strain>
    </source>
</reference>
<dbReference type="Pfam" id="PF00005">
    <property type="entry name" value="ABC_tran"/>
    <property type="match status" value="1"/>
</dbReference>
<evidence type="ECO:0000259" key="4">
    <source>
        <dbReference type="PROSITE" id="PS50893"/>
    </source>
</evidence>
<sequence length="338" mass="38483">MFRAFFVLIWAIDSFTMLELKKVTFAYQKEPVLRNISFKIDKGQNVSVIGESGCGKSTLLKLIYGLLHTEGKITWNGEEMLGPNFNLVPGEPFIKYLAQDFDLMLPLSAADNVGKHLSNFYPIKKKRRIKELLEVVEMEDLADKKAKLLSGGQQQRIALARALAKEPELILLDEPFSHIDHFRKNNLRRKLFAYLREKNITCIVATHDSTDALSFADRTFVLKNGNIYADGTPQELYQNPPNKYIASLFGDVNHIMLKNLKENETSRKRIVLYPHDINVVNSSFLKAEVKNSYFKGENFLIQAKLNGEDILVENKSDVTAGEIINLSVSEELIQERLS</sequence>
<dbReference type="EMBL" id="LT629745">
    <property type="protein sequence ID" value="SDR90575.1"/>
    <property type="molecule type" value="Genomic_DNA"/>
</dbReference>
<dbReference type="InterPro" id="IPR003439">
    <property type="entry name" value="ABC_transporter-like_ATP-bd"/>
</dbReference>
<protein>
    <submittedName>
        <fullName evidence="5">ABC-type Fe3+/spermidine/putrescine transport systems, ATPase components</fullName>
    </submittedName>
</protein>